<evidence type="ECO:0000259" key="14">
    <source>
        <dbReference type="SMART" id="SM00225"/>
    </source>
</evidence>
<dbReference type="Proteomes" id="UP000507470">
    <property type="component" value="Unassembled WGS sequence"/>
</dbReference>
<dbReference type="PANTHER" id="PTHR11537:SF254">
    <property type="entry name" value="POTASSIUM VOLTAGE-GATED CHANNEL PROTEIN SHAB"/>
    <property type="match status" value="1"/>
</dbReference>
<feature type="domain" description="BTB" evidence="14">
    <location>
        <begin position="3"/>
        <end position="103"/>
    </location>
</feature>
<dbReference type="PRINTS" id="PR01494">
    <property type="entry name" value="KV9CHANNEL"/>
</dbReference>
<dbReference type="PRINTS" id="PR01491">
    <property type="entry name" value="KVCHANNEL"/>
</dbReference>
<evidence type="ECO:0000256" key="13">
    <source>
        <dbReference type="SAM" id="Phobius"/>
    </source>
</evidence>
<keyword evidence="12" id="KW-0175">Coiled coil</keyword>
<dbReference type="Gene3D" id="3.30.710.10">
    <property type="entry name" value="Potassium Channel Kv1.1, Chain A"/>
    <property type="match status" value="1"/>
</dbReference>
<evidence type="ECO:0000256" key="7">
    <source>
        <dbReference type="ARBA" id="ARBA00022958"/>
    </source>
</evidence>
<evidence type="ECO:0000256" key="6">
    <source>
        <dbReference type="ARBA" id="ARBA00022882"/>
    </source>
</evidence>
<dbReference type="CDD" id="cd18317">
    <property type="entry name" value="BTB_POZ_Kv"/>
    <property type="match status" value="1"/>
</dbReference>
<dbReference type="SMART" id="SM00225">
    <property type="entry name" value="BTB"/>
    <property type="match status" value="1"/>
</dbReference>
<dbReference type="AlphaFoldDB" id="A0A6J8AW62"/>
<dbReference type="FunFam" id="1.10.287.70:FF:000028">
    <property type="entry name" value="potassium voltage-gated channel subfamily D member 3"/>
    <property type="match status" value="1"/>
</dbReference>
<protein>
    <submittedName>
        <fullName evidence="15">KCNC1</fullName>
    </submittedName>
</protein>
<dbReference type="InterPro" id="IPR005821">
    <property type="entry name" value="Ion_trans_dom"/>
</dbReference>
<evidence type="ECO:0000256" key="2">
    <source>
        <dbReference type="ARBA" id="ARBA00022448"/>
    </source>
</evidence>
<dbReference type="GO" id="GO:0008076">
    <property type="term" value="C:voltage-gated potassium channel complex"/>
    <property type="evidence" value="ECO:0007669"/>
    <property type="project" value="InterPro"/>
</dbReference>
<dbReference type="Gene3D" id="1.20.120.350">
    <property type="entry name" value="Voltage-gated potassium channels. Chain C"/>
    <property type="match status" value="1"/>
</dbReference>
<comment type="subcellular location">
    <subcellularLocation>
        <location evidence="1">Membrane</location>
        <topology evidence="1">Multi-pass membrane protein</topology>
    </subcellularLocation>
</comment>
<evidence type="ECO:0000256" key="11">
    <source>
        <dbReference type="ARBA" id="ARBA00023303"/>
    </source>
</evidence>
<dbReference type="InterPro" id="IPR003968">
    <property type="entry name" value="K_chnl_volt-dep_Kv"/>
</dbReference>
<sequence length="573" mass="66064">MDNLITLNVGGTTFLTNMSTLKKHPETRLGRLTTSSQEYVVDKHLYFFDRSPDLFGRILDFYRNDEIHLPANCCSQLIQKELDYWEIPYSDIPECCRSAILKKETDLKTVQKLKISTEVPSAFDGNNKCANGIQRKIWLFVDEPLSSTQAKCYNFAYCLIVILSVLMELLFTSPDFRIPLQSTDNVTLTQNIDFLRDRNNPKFVFFLTTEMELWWYIVDDCLLVFFTLEFCTRFATAPSKITFLKNWLNILDVVLDVSMWFRFVVRQFGFTILLKYQILREINQFCFASISFRMFRITRLSKQFDGLKILLTSIRESIKELVLLFLTILMLAVFFANIIFFAEMSESTTFPSSFEGIWWSVITMTTVGYGDHYPKSVLGKCVGACCAVCGVIIIAMPIAIIATNFNTFYSRMQDIRNFENRVKKINREKLSIRKNSKKPVITKRDTIFKSSAEFSMRVTGLLIRSIAMFVLSVTAAEKKCDSSKLNIKELLENVKHRLEEIERRDNDHTCEFSGNLKKIITFHANLGTVLRNLSSKAIVVFDQIVLNIGKAYNPSNGCLLVLRRVCIVLLGLH</sequence>
<dbReference type="GO" id="GO:0001508">
    <property type="term" value="P:action potential"/>
    <property type="evidence" value="ECO:0007669"/>
    <property type="project" value="TreeGrafter"/>
</dbReference>
<dbReference type="Pfam" id="PF02214">
    <property type="entry name" value="BTB_2"/>
    <property type="match status" value="1"/>
</dbReference>
<evidence type="ECO:0000256" key="4">
    <source>
        <dbReference type="ARBA" id="ARBA00022692"/>
    </source>
</evidence>
<keyword evidence="6" id="KW-0851">Voltage-gated channel</keyword>
<keyword evidence="7" id="KW-0630">Potassium</keyword>
<dbReference type="PRINTS" id="PR00169">
    <property type="entry name" value="KCHANNEL"/>
</dbReference>
<dbReference type="Gene3D" id="1.10.287.70">
    <property type="match status" value="1"/>
</dbReference>
<keyword evidence="3" id="KW-0633">Potassium transport</keyword>
<organism evidence="15 16">
    <name type="scientific">Mytilus coruscus</name>
    <name type="common">Sea mussel</name>
    <dbReference type="NCBI Taxonomy" id="42192"/>
    <lineage>
        <taxon>Eukaryota</taxon>
        <taxon>Metazoa</taxon>
        <taxon>Spiralia</taxon>
        <taxon>Lophotrochozoa</taxon>
        <taxon>Mollusca</taxon>
        <taxon>Bivalvia</taxon>
        <taxon>Autobranchia</taxon>
        <taxon>Pteriomorphia</taxon>
        <taxon>Mytilida</taxon>
        <taxon>Mytiloidea</taxon>
        <taxon>Mytilidae</taxon>
        <taxon>Mytilinae</taxon>
        <taxon>Mytilus</taxon>
    </lineage>
</organism>
<evidence type="ECO:0000256" key="10">
    <source>
        <dbReference type="ARBA" id="ARBA00023136"/>
    </source>
</evidence>
<gene>
    <name evidence="15" type="ORF">MCOR_11961</name>
</gene>
<dbReference type="Pfam" id="PF00520">
    <property type="entry name" value="Ion_trans"/>
    <property type="match status" value="1"/>
</dbReference>
<keyword evidence="11" id="KW-0407">Ion channel</keyword>
<feature type="transmembrane region" description="Helical" evidence="13">
    <location>
        <begin position="153"/>
        <end position="171"/>
    </location>
</feature>
<keyword evidence="5" id="KW-0631">Potassium channel</keyword>
<dbReference type="InterPro" id="IPR027359">
    <property type="entry name" value="Volt_channel_dom_sf"/>
</dbReference>
<keyword evidence="16" id="KW-1185">Reference proteome</keyword>
<feature type="coiled-coil region" evidence="12">
    <location>
        <begin position="473"/>
        <end position="511"/>
    </location>
</feature>
<dbReference type="SUPFAM" id="SSF81324">
    <property type="entry name" value="Voltage-gated potassium channels"/>
    <property type="match status" value="1"/>
</dbReference>
<keyword evidence="8 13" id="KW-1133">Transmembrane helix</keyword>
<dbReference type="PANTHER" id="PTHR11537">
    <property type="entry name" value="VOLTAGE-GATED POTASSIUM CHANNEL"/>
    <property type="match status" value="1"/>
</dbReference>
<evidence type="ECO:0000256" key="8">
    <source>
        <dbReference type="ARBA" id="ARBA00022989"/>
    </source>
</evidence>
<dbReference type="GO" id="GO:0051260">
    <property type="term" value="P:protein homooligomerization"/>
    <property type="evidence" value="ECO:0007669"/>
    <property type="project" value="InterPro"/>
</dbReference>
<dbReference type="InterPro" id="IPR003131">
    <property type="entry name" value="T1-type_BTB"/>
</dbReference>
<proteinExistence type="predicted"/>
<evidence type="ECO:0000256" key="5">
    <source>
        <dbReference type="ARBA" id="ARBA00022826"/>
    </source>
</evidence>
<keyword evidence="2" id="KW-0813">Transport</keyword>
<dbReference type="SUPFAM" id="SSF54695">
    <property type="entry name" value="POZ domain"/>
    <property type="match status" value="1"/>
</dbReference>
<keyword evidence="10 13" id="KW-0472">Membrane</keyword>
<dbReference type="InterPro" id="IPR003971">
    <property type="entry name" value="K_chnl_volt-dep_Kv5/Kv9"/>
</dbReference>
<reference evidence="15 16" key="1">
    <citation type="submission" date="2020-06" db="EMBL/GenBank/DDBJ databases">
        <authorList>
            <person name="Li R."/>
            <person name="Bekaert M."/>
        </authorList>
    </citation>
    <scope>NUCLEOTIDE SEQUENCE [LARGE SCALE GENOMIC DNA]</scope>
    <source>
        <strain evidence="16">wild</strain>
    </source>
</reference>
<keyword evidence="4 13" id="KW-0812">Transmembrane</keyword>
<feature type="transmembrane region" description="Helical" evidence="13">
    <location>
        <begin position="381"/>
        <end position="402"/>
    </location>
</feature>
<dbReference type="EMBL" id="CACVKT020002042">
    <property type="protein sequence ID" value="CAC5374656.1"/>
    <property type="molecule type" value="Genomic_DNA"/>
</dbReference>
<name>A0A6J8AW62_MYTCO</name>
<evidence type="ECO:0000313" key="16">
    <source>
        <dbReference type="Proteomes" id="UP000507470"/>
    </source>
</evidence>
<evidence type="ECO:0000256" key="1">
    <source>
        <dbReference type="ARBA" id="ARBA00004141"/>
    </source>
</evidence>
<dbReference type="GO" id="GO:0005249">
    <property type="term" value="F:voltage-gated potassium channel activity"/>
    <property type="evidence" value="ECO:0007669"/>
    <property type="project" value="InterPro"/>
</dbReference>
<keyword evidence="9" id="KW-0406">Ion transport</keyword>
<evidence type="ECO:0000256" key="12">
    <source>
        <dbReference type="SAM" id="Coils"/>
    </source>
</evidence>
<feature type="transmembrane region" description="Helical" evidence="13">
    <location>
        <begin position="213"/>
        <end position="235"/>
    </location>
</feature>
<evidence type="ECO:0000256" key="9">
    <source>
        <dbReference type="ARBA" id="ARBA00023065"/>
    </source>
</evidence>
<dbReference type="InterPro" id="IPR000210">
    <property type="entry name" value="BTB/POZ_dom"/>
</dbReference>
<feature type="transmembrane region" description="Helical" evidence="13">
    <location>
        <begin position="321"/>
        <end position="342"/>
    </location>
</feature>
<evidence type="ECO:0000256" key="3">
    <source>
        <dbReference type="ARBA" id="ARBA00022538"/>
    </source>
</evidence>
<evidence type="ECO:0000313" key="15">
    <source>
        <dbReference type="EMBL" id="CAC5374656.1"/>
    </source>
</evidence>
<accession>A0A6J8AW62</accession>
<feature type="transmembrane region" description="Helical" evidence="13">
    <location>
        <begin position="348"/>
        <end position="369"/>
    </location>
</feature>
<dbReference type="InterPro" id="IPR028325">
    <property type="entry name" value="VG_K_chnl"/>
</dbReference>
<dbReference type="InterPro" id="IPR011333">
    <property type="entry name" value="SKP1/BTB/POZ_sf"/>
</dbReference>
<dbReference type="OrthoDB" id="10025005at2759"/>